<dbReference type="AlphaFoldDB" id="A0A537K2T4"/>
<protein>
    <submittedName>
        <fullName evidence="2">DUF2182 domain-containing protein</fullName>
    </submittedName>
</protein>
<dbReference type="Pfam" id="PF09948">
    <property type="entry name" value="PpoB2"/>
    <property type="match status" value="1"/>
</dbReference>
<dbReference type="EMBL" id="VBAK01000115">
    <property type="protein sequence ID" value="TMI90070.1"/>
    <property type="molecule type" value="Genomic_DNA"/>
</dbReference>
<evidence type="ECO:0000313" key="3">
    <source>
        <dbReference type="Proteomes" id="UP000318509"/>
    </source>
</evidence>
<gene>
    <name evidence="2" type="ORF">E6H00_07710</name>
</gene>
<feature type="transmembrane region" description="Helical" evidence="1">
    <location>
        <begin position="236"/>
        <end position="256"/>
    </location>
</feature>
<feature type="transmembrane region" description="Helical" evidence="1">
    <location>
        <begin position="104"/>
        <end position="124"/>
    </location>
</feature>
<feature type="transmembrane region" description="Helical" evidence="1">
    <location>
        <begin position="65"/>
        <end position="92"/>
    </location>
</feature>
<name>A0A537K2T4_9BACT</name>
<dbReference type="Proteomes" id="UP000318509">
    <property type="component" value="Unassembled WGS sequence"/>
</dbReference>
<comment type="caution">
    <text evidence="2">The sequence shown here is derived from an EMBL/GenBank/DDBJ whole genome shotgun (WGS) entry which is preliminary data.</text>
</comment>
<sequence length="262" mass="27247">MAAVPPIRSSPDRIAALSILGGLAALAVLAWAATIWQTAGGDRLVMTGVPMSLGMGGRLGVTSAALFLLIWIAMMAAMMFPSVWPVVLVYAAVVRTRGRGSVPLFVTGYLSVWEAFGALAYAGYVGMGAVLASTAGLSGRLAPLTGALVIVAGLYQFTPLKRTCLAHCQGPVEYLALRWRDGRAGAFRMGLGHGAYCMGCCAGLMLALLALGVMDLRWMATVSAVIALEKLGPRHHAIPAAVGFGLILLGITVAFWPHPGIV</sequence>
<evidence type="ECO:0000256" key="1">
    <source>
        <dbReference type="SAM" id="Phobius"/>
    </source>
</evidence>
<keyword evidence="1" id="KW-1133">Transmembrane helix</keyword>
<keyword evidence="1" id="KW-0472">Membrane</keyword>
<accession>A0A537K2T4</accession>
<organism evidence="2 3">
    <name type="scientific">Candidatus Segetimicrobium genomatis</name>
    <dbReference type="NCBI Taxonomy" id="2569760"/>
    <lineage>
        <taxon>Bacteria</taxon>
        <taxon>Bacillati</taxon>
        <taxon>Candidatus Sysuimicrobiota</taxon>
        <taxon>Candidatus Sysuimicrobiia</taxon>
        <taxon>Candidatus Sysuimicrobiales</taxon>
        <taxon>Candidatus Segetimicrobiaceae</taxon>
        <taxon>Candidatus Segetimicrobium</taxon>
    </lineage>
</organism>
<keyword evidence="1" id="KW-0812">Transmembrane</keyword>
<dbReference type="InterPro" id="IPR018688">
    <property type="entry name" value="PpoB2-like"/>
</dbReference>
<feature type="transmembrane region" description="Helical" evidence="1">
    <location>
        <begin position="130"/>
        <end position="155"/>
    </location>
</feature>
<reference evidence="2 3" key="1">
    <citation type="journal article" date="2019" name="Nat. Microbiol.">
        <title>Mediterranean grassland soil C-N compound turnover is dependent on rainfall and depth, and is mediated by genomically divergent microorganisms.</title>
        <authorList>
            <person name="Diamond S."/>
            <person name="Andeer P.F."/>
            <person name="Li Z."/>
            <person name="Crits-Christoph A."/>
            <person name="Burstein D."/>
            <person name="Anantharaman K."/>
            <person name="Lane K.R."/>
            <person name="Thomas B.C."/>
            <person name="Pan C."/>
            <person name="Northen T.R."/>
            <person name="Banfield J.F."/>
        </authorList>
    </citation>
    <scope>NUCLEOTIDE SEQUENCE [LARGE SCALE GENOMIC DNA]</scope>
    <source>
        <strain evidence="2">NP_3</strain>
    </source>
</reference>
<proteinExistence type="predicted"/>
<feature type="transmembrane region" description="Helical" evidence="1">
    <location>
        <begin position="195"/>
        <end position="216"/>
    </location>
</feature>
<evidence type="ECO:0000313" key="2">
    <source>
        <dbReference type="EMBL" id="TMI90070.1"/>
    </source>
</evidence>